<protein>
    <recommendedName>
        <fullName evidence="1">DUF7282 domain-containing protein</fullName>
    </recommendedName>
</protein>
<evidence type="ECO:0000313" key="2">
    <source>
        <dbReference type="EMBL" id="OGG71729.1"/>
    </source>
</evidence>
<sequence>MILSFVAGLIVGSGGAWLGLERGWSALVASPSQEEQASPEGEGVADISGTAADGVAAAGGESVEAADQPAGQKVVVTNVALPQGGWVVVHEEQNGAPSLVLGAQRFPSGTTVTGEVELLRGTTAGNVYYVMLHADNGGDFDLHDDKPLLSEEGKFVMAMFKAQ</sequence>
<feature type="domain" description="DUF7282" evidence="1">
    <location>
        <begin position="62"/>
        <end position="159"/>
    </location>
</feature>
<name>A0A1F6EDI4_9BACT</name>
<organism evidence="2 3">
    <name type="scientific">Candidatus Kaiserbacteria bacterium RIFCSPLOWO2_01_FULL_51_21</name>
    <dbReference type="NCBI Taxonomy" id="1798508"/>
    <lineage>
        <taxon>Bacteria</taxon>
        <taxon>Candidatus Kaiseribacteriota</taxon>
    </lineage>
</organism>
<evidence type="ECO:0000259" key="1">
    <source>
        <dbReference type="Pfam" id="PF23951"/>
    </source>
</evidence>
<gene>
    <name evidence="2" type="ORF">A3A35_01880</name>
</gene>
<dbReference type="InterPro" id="IPR055706">
    <property type="entry name" value="Slg1/2_DUF7282"/>
</dbReference>
<dbReference type="STRING" id="1798508.A3A35_01880"/>
<comment type="caution">
    <text evidence="2">The sequence shown here is derived from an EMBL/GenBank/DDBJ whole genome shotgun (WGS) entry which is preliminary data.</text>
</comment>
<accession>A0A1F6EDI4</accession>
<dbReference type="EMBL" id="MFLV01000010">
    <property type="protein sequence ID" value="OGG71729.1"/>
    <property type="molecule type" value="Genomic_DNA"/>
</dbReference>
<evidence type="ECO:0000313" key="3">
    <source>
        <dbReference type="Proteomes" id="UP000179115"/>
    </source>
</evidence>
<dbReference type="Proteomes" id="UP000179115">
    <property type="component" value="Unassembled WGS sequence"/>
</dbReference>
<reference evidence="2 3" key="1">
    <citation type="journal article" date="2016" name="Nat. Commun.">
        <title>Thousands of microbial genomes shed light on interconnected biogeochemical processes in an aquifer system.</title>
        <authorList>
            <person name="Anantharaman K."/>
            <person name="Brown C.T."/>
            <person name="Hug L.A."/>
            <person name="Sharon I."/>
            <person name="Castelle C.J."/>
            <person name="Probst A.J."/>
            <person name="Thomas B.C."/>
            <person name="Singh A."/>
            <person name="Wilkins M.J."/>
            <person name="Karaoz U."/>
            <person name="Brodie E.L."/>
            <person name="Williams K.H."/>
            <person name="Hubbard S.S."/>
            <person name="Banfield J.F."/>
        </authorList>
    </citation>
    <scope>NUCLEOTIDE SEQUENCE [LARGE SCALE GENOMIC DNA]</scope>
</reference>
<dbReference type="AlphaFoldDB" id="A0A1F6EDI4"/>
<proteinExistence type="predicted"/>
<dbReference type="Pfam" id="PF23951">
    <property type="entry name" value="DUF7282"/>
    <property type="match status" value="1"/>
</dbReference>